<accession>A0A3M9N3T7</accession>
<sequence>MIKFSELKKGDYVLAQSDGQAWRAEVVDFNNDEKEVCVNNGVQDLYFMPENLFPLPVDEEQLLKLKFTKHVNDDGSVKYMKGAFRIQTHKQDDFSQFEMWYRDEKRIMTHAIPMHVLQNHYLAMTKVHLTDDVI</sequence>
<dbReference type="AlphaFoldDB" id="A0A3M9N3T7"/>
<evidence type="ECO:0000313" key="1">
    <source>
        <dbReference type="EMBL" id="RNI31863.1"/>
    </source>
</evidence>
<organism evidence="1 2">
    <name type="scientific">Hanamia caeni</name>
    <dbReference type="NCBI Taxonomy" id="2294116"/>
    <lineage>
        <taxon>Bacteria</taxon>
        <taxon>Pseudomonadati</taxon>
        <taxon>Bacteroidota</taxon>
        <taxon>Chitinophagia</taxon>
        <taxon>Chitinophagales</taxon>
        <taxon>Chitinophagaceae</taxon>
        <taxon>Hanamia</taxon>
    </lineage>
</organism>
<name>A0A3M9N3T7_9BACT</name>
<keyword evidence="2" id="KW-1185">Reference proteome</keyword>
<reference evidence="1 2" key="1">
    <citation type="submission" date="2018-11" db="EMBL/GenBank/DDBJ databases">
        <title>Draft genome sequence of Ferruginibacter sp. BO-59.</title>
        <authorList>
            <person name="Im W.T."/>
        </authorList>
    </citation>
    <scope>NUCLEOTIDE SEQUENCE [LARGE SCALE GENOMIC DNA]</scope>
    <source>
        <strain evidence="1 2">BO-59</strain>
    </source>
</reference>
<evidence type="ECO:0000313" key="2">
    <source>
        <dbReference type="Proteomes" id="UP000267223"/>
    </source>
</evidence>
<dbReference type="EMBL" id="RJJR01000030">
    <property type="protein sequence ID" value="RNI31863.1"/>
    <property type="molecule type" value="Genomic_DNA"/>
</dbReference>
<dbReference type="Proteomes" id="UP000267223">
    <property type="component" value="Unassembled WGS sequence"/>
</dbReference>
<dbReference type="OrthoDB" id="666099at2"/>
<protein>
    <submittedName>
        <fullName evidence="1">Uncharacterized protein</fullName>
    </submittedName>
</protein>
<dbReference type="RefSeq" id="WP_123122725.1">
    <property type="nucleotide sequence ID" value="NZ_RJJR01000030.1"/>
</dbReference>
<comment type="caution">
    <text evidence="1">The sequence shown here is derived from an EMBL/GenBank/DDBJ whole genome shotgun (WGS) entry which is preliminary data.</text>
</comment>
<proteinExistence type="predicted"/>
<gene>
    <name evidence="1" type="ORF">EFY79_20925</name>
</gene>